<keyword evidence="6" id="KW-0206">Cytoskeleton</keyword>
<keyword evidence="5 7" id="KW-0175">Coiled coil</keyword>
<feature type="coiled-coil region" evidence="7">
    <location>
        <begin position="411"/>
        <end position="438"/>
    </location>
</feature>
<name>A0A8K1C6Z7_PYTOL</name>
<dbReference type="PANTHER" id="PTHR40412">
    <property type="entry name" value="SF-ASSEMBLIN"/>
    <property type="match status" value="1"/>
</dbReference>
<dbReference type="PRINTS" id="PR01799">
    <property type="entry name" value="SFASSEMBLIN"/>
</dbReference>
<dbReference type="Proteomes" id="UP000794436">
    <property type="component" value="Unassembled WGS sequence"/>
</dbReference>
<evidence type="ECO:0000256" key="3">
    <source>
        <dbReference type="ARBA" id="ARBA00022490"/>
    </source>
</evidence>
<comment type="subcellular location">
    <subcellularLocation>
        <location evidence="1">Cytoplasm</location>
        <location evidence="1">Cytoskeleton</location>
    </subcellularLocation>
</comment>
<evidence type="ECO:0000256" key="7">
    <source>
        <dbReference type="SAM" id="Coils"/>
    </source>
</evidence>
<dbReference type="PANTHER" id="PTHR40412:SF1">
    <property type="entry name" value="SF-ASSEMBLIN"/>
    <property type="match status" value="1"/>
</dbReference>
<evidence type="ECO:0000256" key="5">
    <source>
        <dbReference type="ARBA" id="ARBA00023054"/>
    </source>
</evidence>
<evidence type="ECO:0000256" key="2">
    <source>
        <dbReference type="ARBA" id="ARBA00005678"/>
    </source>
</evidence>
<keyword evidence="9" id="KW-1185">Reference proteome</keyword>
<keyword evidence="3" id="KW-0963">Cytoplasm</keyword>
<dbReference type="EMBL" id="SPLM01000144">
    <property type="protein sequence ID" value="TMW57470.1"/>
    <property type="molecule type" value="Genomic_DNA"/>
</dbReference>
<keyword evidence="4" id="KW-0493">Microtubule</keyword>
<protein>
    <submittedName>
        <fullName evidence="8">Uncharacterized protein</fullName>
    </submittedName>
</protein>
<reference evidence="8" key="1">
    <citation type="submission" date="2019-03" db="EMBL/GenBank/DDBJ databases">
        <title>Long read genome sequence of the mycoparasitic Pythium oligandrum ATCC 38472 isolated from sugarbeet rhizosphere.</title>
        <authorList>
            <person name="Gaulin E."/>
        </authorList>
    </citation>
    <scope>NUCLEOTIDE SEQUENCE</scope>
    <source>
        <strain evidence="8">ATCC 38472_TT</strain>
    </source>
</reference>
<evidence type="ECO:0000256" key="4">
    <source>
        <dbReference type="ARBA" id="ARBA00022701"/>
    </source>
</evidence>
<comment type="similarity">
    <text evidence="2">Belongs to the SF-assemblin family.</text>
</comment>
<gene>
    <name evidence="8" type="ORF">Poli38472_003395</name>
</gene>
<dbReference type="OrthoDB" id="436841at2759"/>
<evidence type="ECO:0000313" key="9">
    <source>
        <dbReference type="Proteomes" id="UP000794436"/>
    </source>
</evidence>
<feature type="coiled-coil region" evidence="7">
    <location>
        <begin position="353"/>
        <end position="387"/>
    </location>
</feature>
<comment type="caution">
    <text evidence="8">The sequence shown here is derived from an EMBL/GenBank/DDBJ whole genome shotgun (WGS) entry which is preliminary data.</text>
</comment>
<evidence type="ECO:0000256" key="6">
    <source>
        <dbReference type="ARBA" id="ARBA00023212"/>
    </source>
</evidence>
<evidence type="ECO:0000313" key="8">
    <source>
        <dbReference type="EMBL" id="TMW57470.1"/>
    </source>
</evidence>
<dbReference type="AlphaFoldDB" id="A0A8K1C6Z7"/>
<dbReference type="Pfam" id="PF06705">
    <property type="entry name" value="SF-assemblin"/>
    <property type="match status" value="1"/>
</dbReference>
<dbReference type="GO" id="GO:0005200">
    <property type="term" value="F:structural constituent of cytoskeleton"/>
    <property type="evidence" value="ECO:0007669"/>
    <property type="project" value="InterPro"/>
</dbReference>
<proteinExistence type="inferred from homology"/>
<dbReference type="GO" id="GO:0005874">
    <property type="term" value="C:microtubule"/>
    <property type="evidence" value="ECO:0007669"/>
    <property type="project" value="UniProtKB-KW"/>
</dbReference>
<sequence>MEKRRRWTIRVALDDAELRAKDSLFVEMCELLMRRVDAAAARVKTAVVLVQATGEHHFNALEQLSRLCFEHRIWNGVFQPLVNQGKQMVAYVPRYSSSGSVQREIERLGSTVGLTVATQVETFDDVPMLVIDTLVQALLFQEIQGHGAMVFGDAAVRQIVFADLNQTTEVPTVAISHPQWHIDPYRRSIQITMTCVPATMALTTLAMNSTDLAGSHIADNGMCESRIQVLPGMTECFVVSRHDDPPAPTHLLRASWCTGLQRYVPTSEQEFRDYWSNVHGIDLPEDIGGFVRATMNQQETAEELTPSHDAPMETEDALAAQLGATATKSKLEKLMHDFSTFDDVMRIGTRQRRERDEYRLAEMKEEMSRLEKKLEAEVRKRVEMNKSLQNYCDEQVTSMIQRFQELLDARAKQVSDRLDGLATEIQQVQALVDQEKREIPLMIERKTNELTQKLVAFMDAFDQERLRRMAQEEMILKRLSDHEHATAEAFDRERRDRETKYAELKSALDAYTTTRNRGDERFQAFVQSHVARIQNGLVTEAQAREREDDEIIEALNRYTAKLQDSLQIITRPDA</sequence>
<evidence type="ECO:0000256" key="1">
    <source>
        <dbReference type="ARBA" id="ARBA00004245"/>
    </source>
</evidence>
<accession>A0A8K1C6Z7</accession>
<dbReference type="InterPro" id="IPR008374">
    <property type="entry name" value="SF_assemblin/giardin_b"/>
</dbReference>
<organism evidence="8 9">
    <name type="scientific">Pythium oligandrum</name>
    <name type="common">Mycoparasitic fungus</name>
    <dbReference type="NCBI Taxonomy" id="41045"/>
    <lineage>
        <taxon>Eukaryota</taxon>
        <taxon>Sar</taxon>
        <taxon>Stramenopiles</taxon>
        <taxon>Oomycota</taxon>
        <taxon>Peronosporomycetes</taxon>
        <taxon>Pythiales</taxon>
        <taxon>Pythiaceae</taxon>
        <taxon>Pythium</taxon>
    </lineage>
</organism>